<feature type="region of interest" description="Disordered" evidence="8">
    <location>
        <begin position="1"/>
        <end position="20"/>
    </location>
</feature>
<dbReference type="InterPro" id="IPR008271">
    <property type="entry name" value="Ser/Thr_kinase_AS"/>
</dbReference>
<keyword evidence="2" id="KW-0808">Transferase</keyword>
<dbReference type="AlphaFoldDB" id="A0ABD3P2I6"/>
<keyword evidence="1 7" id="KW-0723">Serine/threonine-protein kinase</keyword>
<dbReference type="InterPro" id="IPR017441">
    <property type="entry name" value="Protein_kinase_ATP_BS"/>
</dbReference>
<evidence type="ECO:0000256" key="2">
    <source>
        <dbReference type="ARBA" id="ARBA00022679"/>
    </source>
</evidence>
<dbReference type="InterPro" id="IPR050205">
    <property type="entry name" value="CDPK_Ser/Thr_kinases"/>
</dbReference>
<dbReference type="PROSITE" id="PS50011">
    <property type="entry name" value="PROTEIN_KINASE_DOM"/>
    <property type="match status" value="1"/>
</dbReference>
<proteinExistence type="inferred from homology"/>
<evidence type="ECO:0000256" key="1">
    <source>
        <dbReference type="ARBA" id="ARBA00022527"/>
    </source>
</evidence>
<dbReference type="SUPFAM" id="SSF56112">
    <property type="entry name" value="Protein kinase-like (PK-like)"/>
    <property type="match status" value="1"/>
</dbReference>
<name>A0ABD3P2I6_9STRA</name>
<evidence type="ECO:0000259" key="9">
    <source>
        <dbReference type="PROSITE" id="PS50011"/>
    </source>
</evidence>
<dbReference type="InterPro" id="IPR000719">
    <property type="entry name" value="Prot_kinase_dom"/>
</dbReference>
<accession>A0ABD3P2I6</accession>
<dbReference type="Pfam" id="PF00069">
    <property type="entry name" value="Pkinase"/>
    <property type="match status" value="1"/>
</dbReference>
<dbReference type="FunFam" id="3.30.200.20:FF:000880">
    <property type="entry name" value="Predicted protein"/>
    <property type="match status" value="1"/>
</dbReference>
<evidence type="ECO:0000313" key="10">
    <source>
        <dbReference type="EMBL" id="KAL3782113.1"/>
    </source>
</evidence>
<dbReference type="EMBL" id="JABMIG020000296">
    <property type="protein sequence ID" value="KAL3782113.1"/>
    <property type="molecule type" value="Genomic_DNA"/>
</dbReference>
<keyword evidence="3 6" id="KW-0547">Nucleotide-binding</keyword>
<evidence type="ECO:0000256" key="7">
    <source>
        <dbReference type="RuleBase" id="RU000304"/>
    </source>
</evidence>
<organism evidence="10 11">
    <name type="scientific">Cyclotella cryptica</name>
    <dbReference type="NCBI Taxonomy" id="29204"/>
    <lineage>
        <taxon>Eukaryota</taxon>
        <taxon>Sar</taxon>
        <taxon>Stramenopiles</taxon>
        <taxon>Ochrophyta</taxon>
        <taxon>Bacillariophyta</taxon>
        <taxon>Coscinodiscophyceae</taxon>
        <taxon>Thalassiosirophycidae</taxon>
        <taxon>Stephanodiscales</taxon>
        <taxon>Stephanodiscaceae</taxon>
        <taxon>Cyclotella</taxon>
    </lineage>
</organism>
<evidence type="ECO:0000256" key="3">
    <source>
        <dbReference type="ARBA" id="ARBA00022741"/>
    </source>
</evidence>
<keyword evidence="5 6" id="KW-0067">ATP-binding</keyword>
<protein>
    <recommendedName>
        <fullName evidence="9">Protein kinase domain-containing protein</fullName>
    </recommendedName>
</protein>
<feature type="compositionally biased region" description="Polar residues" evidence="8">
    <location>
        <begin position="1"/>
        <end position="10"/>
    </location>
</feature>
<evidence type="ECO:0000256" key="4">
    <source>
        <dbReference type="ARBA" id="ARBA00022777"/>
    </source>
</evidence>
<dbReference type="FunFam" id="1.10.510.10:FF:000475">
    <property type="entry name" value="Calcium-dependent protein kinase 5"/>
    <property type="match status" value="1"/>
</dbReference>
<dbReference type="GO" id="GO:0004674">
    <property type="term" value="F:protein serine/threonine kinase activity"/>
    <property type="evidence" value="ECO:0007669"/>
    <property type="project" value="UniProtKB-KW"/>
</dbReference>
<feature type="domain" description="Protein kinase" evidence="9">
    <location>
        <begin position="136"/>
        <end position="394"/>
    </location>
</feature>
<dbReference type="InterPro" id="IPR011009">
    <property type="entry name" value="Kinase-like_dom_sf"/>
</dbReference>
<gene>
    <name evidence="10" type="ORF">HJC23_005375</name>
</gene>
<dbReference type="SMART" id="SM00220">
    <property type="entry name" value="S_TKc"/>
    <property type="match status" value="1"/>
</dbReference>
<feature type="binding site" evidence="6">
    <location>
        <position position="165"/>
    </location>
    <ligand>
        <name>ATP</name>
        <dbReference type="ChEBI" id="CHEBI:30616"/>
    </ligand>
</feature>
<dbReference type="CDD" id="cd05117">
    <property type="entry name" value="STKc_CAMK"/>
    <property type="match status" value="1"/>
</dbReference>
<dbReference type="GO" id="GO:0005524">
    <property type="term" value="F:ATP binding"/>
    <property type="evidence" value="ECO:0007669"/>
    <property type="project" value="UniProtKB-UniRule"/>
</dbReference>
<keyword evidence="11" id="KW-1185">Reference proteome</keyword>
<keyword evidence="4" id="KW-0418">Kinase</keyword>
<comment type="similarity">
    <text evidence="7">Belongs to the protein kinase superfamily.</text>
</comment>
<dbReference type="PANTHER" id="PTHR24349">
    <property type="entry name" value="SERINE/THREONINE-PROTEIN KINASE"/>
    <property type="match status" value="1"/>
</dbReference>
<sequence>MAPNTSSMTSSRDRRAHRVSLQTRHIIPANSNERMDSSISHNLGRHEDGKRISHYSPIRGTILKTIDSASSVKRSIALRRQKVHMSLAQPIRHNTLAKASYNNTSATENSSSTACLSTDPNYPITGRYSDIFAHYHIMSEVLGSGKYGYVRECFSRASGRSFAVKSINKSKVRQLDHLKQEVFNLSRINHENIITMVDCFEDTSYLHIVTEKYTGGELFDKIVEERSSAGCFSEMKAVRIIRSLLEAVAYLHSNNIVHRDIKPENIVFAYPGEHSDIKLIDFGLSRRFRRGAEVMSNRVGTCYYMSPEILQKKYDNSCDIWSVGVVAYILLCGYPPFNGSCDEKIQESILNGSLCFDGKGWNDKSNDAKDFISCLLRKDVDRLSAQQALIHPWILRSYIM</sequence>
<dbReference type="PROSITE" id="PS00107">
    <property type="entry name" value="PROTEIN_KINASE_ATP"/>
    <property type="match status" value="1"/>
</dbReference>
<dbReference type="Gene3D" id="1.10.510.10">
    <property type="entry name" value="Transferase(Phosphotransferase) domain 1"/>
    <property type="match status" value="1"/>
</dbReference>
<evidence type="ECO:0000256" key="5">
    <source>
        <dbReference type="ARBA" id="ARBA00022840"/>
    </source>
</evidence>
<comment type="caution">
    <text evidence="10">The sequence shown here is derived from an EMBL/GenBank/DDBJ whole genome shotgun (WGS) entry which is preliminary data.</text>
</comment>
<dbReference type="Proteomes" id="UP001516023">
    <property type="component" value="Unassembled WGS sequence"/>
</dbReference>
<dbReference type="PROSITE" id="PS00108">
    <property type="entry name" value="PROTEIN_KINASE_ST"/>
    <property type="match status" value="1"/>
</dbReference>
<reference evidence="10 11" key="1">
    <citation type="journal article" date="2020" name="G3 (Bethesda)">
        <title>Improved Reference Genome for Cyclotella cryptica CCMP332, a Model for Cell Wall Morphogenesis, Salinity Adaptation, and Lipid Production in Diatoms (Bacillariophyta).</title>
        <authorList>
            <person name="Roberts W.R."/>
            <person name="Downey K.M."/>
            <person name="Ruck E.C."/>
            <person name="Traller J.C."/>
            <person name="Alverson A.J."/>
        </authorList>
    </citation>
    <scope>NUCLEOTIDE SEQUENCE [LARGE SCALE GENOMIC DNA]</scope>
    <source>
        <strain evidence="10 11">CCMP332</strain>
    </source>
</reference>
<evidence type="ECO:0000256" key="6">
    <source>
        <dbReference type="PROSITE-ProRule" id="PRU10141"/>
    </source>
</evidence>
<evidence type="ECO:0000313" key="11">
    <source>
        <dbReference type="Proteomes" id="UP001516023"/>
    </source>
</evidence>
<evidence type="ECO:0000256" key="8">
    <source>
        <dbReference type="SAM" id="MobiDB-lite"/>
    </source>
</evidence>
<dbReference type="Gene3D" id="3.30.200.20">
    <property type="entry name" value="Phosphorylase Kinase, domain 1"/>
    <property type="match status" value="1"/>
</dbReference>